<keyword evidence="3 5" id="KW-0762">Sugar transport</keyword>
<comment type="caution">
    <text evidence="7">The sequence shown here is derived from an EMBL/GenBank/DDBJ whole genome shotgun (WGS) entry which is preliminary data.</text>
</comment>
<dbReference type="Proteomes" id="UP000295418">
    <property type="component" value="Unassembled WGS sequence"/>
</dbReference>
<accession>A0A4V2WNB2</accession>
<feature type="compositionally biased region" description="Low complexity" evidence="6">
    <location>
        <begin position="46"/>
        <end position="71"/>
    </location>
</feature>
<dbReference type="SUPFAM" id="SSF53850">
    <property type="entry name" value="Periplasmic binding protein-like II"/>
    <property type="match status" value="1"/>
</dbReference>
<name>A0A4V2WNB2_9BACL</name>
<evidence type="ECO:0000313" key="7">
    <source>
        <dbReference type="EMBL" id="TCZ74702.1"/>
    </source>
</evidence>
<protein>
    <recommendedName>
        <fullName evidence="5">Maltodextrin-binding protein</fullName>
    </recommendedName>
</protein>
<dbReference type="Pfam" id="PF13416">
    <property type="entry name" value="SBP_bac_8"/>
    <property type="match status" value="1"/>
</dbReference>
<dbReference type="PRINTS" id="PR00181">
    <property type="entry name" value="MALTOSEBP"/>
</dbReference>
<evidence type="ECO:0000256" key="2">
    <source>
        <dbReference type="ARBA" id="ARBA00022448"/>
    </source>
</evidence>
<evidence type="ECO:0000256" key="3">
    <source>
        <dbReference type="ARBA" id="ARBA00022597"/>
    </source>
</evidence>
<keyword evidence="4" id="KW-0732">Signal</keyword>
<dbReference type="PANTHER" id="PTHR30061:SF50">
    <property type="entry name" value="MALTOSE_MALTODEXTRIN-BINDING PERIPLASMIC PROTEIN"/>
    <property type="match status" value="1"/>
</dbReference>
<dbReference type="GO" id="GO:1901982">
    <property type="term" value="F:maltose binding"/>
    <property type="evidence" value="ECO:0007669"/>
    <property type="project" value="TreeGrafter"/>
</dbReference>
<proteinExistence type="inferred from homology"/>
<dbReference type="PANTHER" id="PTHR30061">
    <property type="entry name" value="MALTOSE-BINDING PERIPLASMIC PROTEIN"/>
    <property type="match status" value="1"/>
</dbReference>
<evidence type="ECO:0000256" key="6">
    <source>
        <dbReference type="SAM" id="MobiDB-lite"/>
    </source>
</evidence>
<dbReference type="EMBL" id="SKFG01000024">
    <property type="protein sequence ID" value="TCZ74702.1"/>
    <property type="molecule type" value="Genomic_DNA"/>
</dbReference>
<evidence type="ECO:0000256" key="5">
    <source>
        <dbReference type="RuleBase" id="RU365005"/>
    </source>
</evidence>
<dbReference type="GO" id="GO:0042956">
    <property type="term" value="P:maltodextrin transmembrane transport"/>
    <property type="evidence" value="ECO:0007669"/>
    <property type="project" value="TreeGrafter"/>
</dbReference>
<dbReference type="AlphaFoldDB" id="A0A4V2WNB2"/>
<evidence type="ECO:0000256" key="1">
    <source>
        <dbReference type="ARBA" id="ARBA00008520"/>
    </source>
</evidence>
<evidence type="ECO:0000313" key="8">
    <source>
        <dbReference type="Proteomes" id="UP000295418"/>
    </source>
</evidence>
<dbReference type="GO" id="GO:0015144">
    <property type="term" value="F:carbohydrate transmembrane transporter activity"/>
    <property type="evidence" value="ECO:0007669"/>
    <property type="project" value="InterPro"/>
</dbReference>
<keyword evidence="5" id="KW-0472">Membrane</keyword>
<dbReference type="Gene3D" id="3.40.190.10">
    <property type="entry name" value="Periplasmic binding protein-like II"/>
    <property type="match status" value="2"/>
</dbReference>
<dbReference type="GO" id="GO:0015768">
    <property type="term" value="P:maltose transport"/>
    <property type="evidence" value="ECO:0007669"/>
    <property type="project" value="TreeGrafter"/>
</dbReference>
<dbReference type="OrthoDB" id="9766758at2"/>
<keyword evidence="2 5" id="KW-0813">Transport</keyword>
<comment type="subcellular location">
    <subcellularLocation>
        <location evidence="5">Cell membrane</location>
        <topology evidence="5">Lipid-anchor</topology>
    </subcellularLocation>
</comment>
<keyword evidence="5" id="KW-0449">Lipoprotein</keyword>
<keyword evidence="8" id="KW-1185">Reference proteome</keyword>
<evidence type="ECO:0000256" key="4">
    <source>
        <dbReference type="ARBA" id="ARBA00022729"/>
    </source>
</evidence>
<feature type="region of interest" description="Disordered" evidence="6">
    <location>
        <begin position="45"/>
        <end position="71"/>
    </location>
</feature>
<dbReference type="InterPro" id="IPR006060">
    <property type="entry name" value="Maltose/Cyclodextrin-bd"/>
</dbReference>
<organism evidence="7 8">
    <name type="scientific">Paenibacillus albiflavus</name>
    <dbReference type="NCBI Taxonomy" id="2545760"/>
    <lineage>
        <taxon>Bacteria</taxon>
        <taxon>Bacillati</taxon>
        <taxon>Bacillota</taxon>
        <taxon>Bacilli</taxon>
        <taxon>Bacillales</taxon>
        <taxon>Paenibacillaceae</taxon>
        <taxon>Paenibacillus</taxon>
    </lineage>
</organism>
<dbReference type="CDD" id="cd13586">
    <property type="entry name" value="PBP2_Maltose_binding_like"/>
    <property type="match status" value="1"/>
</dbReference>
<sequence>MYITTNFKDEGSFIVVKIRKIRKMVAGLSAMTMVFALTACGGGSGSSSASSSSPQPTATPAAVSATPGPVTDELKPEAGASLVIWESKEARPYLEEIMKEFTAKYDVKVKIEELGAGDQIGKLTTDGPAGVAADVVMLPHDQLGKAVSAGLVLPNDVYGEVTTKENSEVAVKAASFGGKLYGYPKSVETYALIYNKDLVKTPPKTFDEVTAFAKTYNDPKNNKYAFMWEAGNFYFNYLFLATTGGYVFGNNGTDKNDIGLNNDGAVKGAQFYGSLAKDLLPMKSGDATYDIKKGLFTAGTLAMDINGPWTIGDYKKSGVNFGVAPIPSIDGKPSVSFSGVKAWYVNAFSKYPNAARLFARFASTKEAQMQDFKLTGALPSNKEAAQDPIIKNDELVTGFLQQFEHSYPMPAIPEMGSVWEPMAAAMSDIWNNGKDAKAALDNAVQQIKDATAKK</sequence>
<reference evidence="7 8" key="1">
    <citation type="submission" date="2019-03" db="EMBL/GenBank/DDBJ databases">
        <authorList>
            <person name="Kim M.K.M."/>
        </authorList>
    </citation>
    <scope>NUCLEOTIDE SEQUENCE [LARGE SCALE GENOMIC DNA]</scope>
    <source>
        <strain evidence="7 8">18JY21-1</strain>
    </source>
</reference>
<comment type="similarity">
    <text evidence="1 5">Belongs to the bacterial solute-binding protein 1 family.</text>
</comment>
<dbReference type="InterPro" id="IPR006059">
    <property type="entry name" value="SBP"/>
</dbReference>
<dbReference type="GO" id="GO:0055052">
    <property type="term" value="C:ATP-binding cassette (ABC) transporter complex, substrate-binding subunit-containing"/>
    <property type="evidence" value="ECO:0007669"/>
    <property type="project" value="TreeGrafter"/>
</dbReference>
<keyword evidence="5" id="KW-1003">Cell membrane</keyword>
<gene>
    <name evidence="7" type="ORF">E0485_19220</name>
</gene>